<evidence type="ECO:0000259" key="2">
    <source>
        <dbReference type="Pfam" id="PF04179"/>
    </source>
</evidence>
<dbReference type="GO" id="GO:0019988">
    <property type="term" value="P:charged-tRNA amino acid modification"/>
    <property type="evidence" value="ECO:0007669"/>
    <property type="project" value="InterPro"/>
</dbReference>
<dbReference type="Pfam" id="PF17184">
    <property type="entry name" value="Rit1_C"/>
    <property type="match status" value="1"/>
</dbReference>
<dbReference type="Pfam" id="PF04179">
    <property type="entry name" value="Init_tRNA_PT"/>
    <property type="match status" value="1"/>
</dbReference>
<evidence type="ECO:0000256" key="1">
    <source>
        <dbReference type="SAM" id="MobiDB-lite"/>
    </source>
</evidence>
<reference evidence="5" key="1">
    <citation type="journal article" date="2020" name="Stud. Mycol.">
        <title>101 Dothideomycetes genomes: a test case for predicting lifestyles and emergence of pathogens.</title>
        <authorList>
            <person name="Haridas S."/>
            <person name="Albert R."/>
            <person name="Binder M."/>
            <person name="Bloem J."/>
            <person name="Labutti K."/>
            <person name="Salamov A."/>
            <person name="Andreopoulos B."/>
            <person name="Baker S."/>
            <person name="Barry K."/>
            <person name="Bills G."/>
            <person name="Bluhm B."/>
            <person name="Cannon C."/>
            <person name="Castanera R."/>
            <person name="Culley D."/>
            <person name="Daum C."/>
            <person name="Ezra D."/>
            <person name="Gonzalez J."/>
            <person name="Henrissat B."/>
            <person name="Kuo A."/>
            <person name="Liang C."/>
            <person name="Lipzen A."/>
            <person name="Lutzoni F."/>
            <person name="Magnuson J."/>
            <person name="Mondo S."/>
            <person name="Nolan M."/>
            <person name="Ohm R."/>
            <person name="Pangilinan J."/>
            <person name="Park H.-J."/>
            <person name="Ramirez L."/>
            <person name="Alfaro M."/>
            <person name="Sun H."/>
            <person name="Tritt A."/>
            <person name="Yoshinaga Y."/>
            <person name="Zwiers L.-H."/>
            <person name="Turgeon B."/>
            <person name="Goodwin S."/>
            <person name="Spatafora J."/>
            <person name="Crous P."/>
            <person name="Grigoriev I."/>
        </authorList>
    </citation>
    <scope>NUCLEOTIDE SEQUENCE</scope>
    <source>
        <strain evidence="5">CBS 675.92</strain>
    </source>
</reference>
<dbReference type="InterPro" id="IPR033421">
    <property type="entry name" value="Rit1_DUSP-like"/>
</dbReference>
<dbReference type="PANTHER" id="PTHR31811">
    <property type="entry name" value="TRNA A64-2'-O-RIBOSYLPHOSPHATE TRANSFERASE"/>
    <property type="match status" value="1"/>
</dbReference>
<feature type="domain" description="Rit1 N-terminal" evidence="3">
    <location>
        <begin position="27"/>
        <end position="285"/>
    </location>
</feature>
<gene>
    <name evidence="5" type="ORF">CC80DRAFT_430959</name>
</gene>
<evidence type="ECO:0000313" key="5">
    <source>
        <dbReference type="EMBL" id="KAF1948718.1"/>
    </source>
</evidence>
<feature type="domain" description="DUF6314" evidence="4">
    <location>
        <begin position="491"/>
        <end position="689"/>
    </location>
</feature>
<dbReference type="InterPro" id="IPR033449">
    <property type="entry name" value="Rit1_N"/>
</dbReference>
<dbReference type="OrthoDB" id="45256at2759"/>
<evidence type="ECO:0000259" key="4">
    <source>
        <dbReference type="Pfam" id="PF19834"/>
    </source>
</evidence>
<dbReference type="Pfam" id="PF19834">
    <property type="entry name" value="DUF6314"/>
    <property type="match status" value="1"/>
</dbReference>
<dbReference type="EMBL" id="ML977050">
    <property type="protein sequence ID" value="KAF1948718.1"/>
    <property type="molecule type" value="Genomic_DNA"/>
</dbReference>
<dbReference type="Proteomes" id="UP000800035">
    <property type="component" value="Unassembled WGS sequence"/>
</dbReference>
<dbReference type="InterPro" id="IPR045632">
    <property type="entry name" value="DUF6314"/>
</dbReference>
<sequence length="690" mass="76311">MEKNPLKESDLLFPTSTLSLSTTLSSLKRSALSITNRLSSITSDSQFVQRVSDAYNLPLIANERCGSWYIPPSLKAESAYFKSTDGHMGEWGFSLRRVNLQVLKVVGERGGAVIVDSTRRGKSMPDALSKTIPIWCCVMNRALFPELLGEAHELYTPPQAVSQSEHAQIEGRIAGFVDRFLEVCRPDVEGLRGWVGKPLRPIWVTQMSSLPTEKPVFADFHPVVLCTASRRVRGAEGSEGGYVQGAADDHEAWARGLTPSIFWGNKERLLGTNEEELPDVIAELVGEEGEKGADAVPILIQPTKSLYVSTMRNVDLDGFDVVISCGPEPLTTSDAEAVKGKKYLHLRCQNGKLGSRDLRAQLAYLDPFVSSLPSTQAQHLGKVLVCCPTGKDLSVGVALAILCQYTDDEGVVWKEKRDRKFNKTFIKQRLAWLTTTDPSLNPPRGTLQSVNAVLMPNTSASCTTPLPSPPSNPTNQAAKLFSSLENASKPWTFTRTLTSELPTHPSGTVTGTATFTPFSSTSSPDTPLTTLLYSEEGDFVTSTGLRFTVRRKYIYQLKQKSADSDNNKNERERKGEEESHIAVYFHDDNQDSDKAKGNFGGLFVEMGKLEFSASEDDECVLEAKNRERHLCAEDLYSASWRFGGGMFAQGNGDGKEEGNREAKEDKWWEVRYDVKGPKKDYVSETRYTRV</sequence>
<name>A0A6A5T918_9PLEO</name>
<evidence type="ECO:0000313" key="6">
    <source>
        <dbReference type="Proteomes" id="UP000800035"/>
    </source>
</evidence>
<feature type="compositionally biased region" description="Basic and acidic residues" evidence="1">
    <location>
        <begin position="560"/>
        <end position="578"/>
    </location>
</feature>
<keyword evidence="6" id="KW-1185">Reference proteome</keyword>
<feature type="domain" description="Rit1 DUSP-like" evidence="2">
    <location>
        <begin position="342"/>
        <end position="454"/>
    </location>
</feature>
<dbReference type="InterPro" id="IPR007306">
    <property type="entry name" value="Rit1"/>
</dbReference>
<evidence type="ECO:0008006" key="7">
    <source>
        <dbReference type="Google" id="ProtNLM"/>
    </source>
</evidence>
<dbReference type="GO" id="GO:0005737">
    <property type="term" value="C:cytoplasm"/>
    <property type="evidence" value="ECO:0007669"/>
    <property type="project" value="TreeGrafter"/>
</dbReference>
<dbReference type="PANTHER" id="PTHR31811:SF0">
    <property type="entry name" value="TRNA A64-2'-O-RIBOSYLPHOSPHATE TRANSFERASE"/>
    <property type="match status" value="1"/>
</dbReference>
<evidence type="ECO:0000259" key="3">
    <source>
        <dbReference type="Pfam" id="PF17184"/>
    </source>
</evidence>
<dbReference type="GO" id="GO:0043399">
    <property type="term" value="F:tRNA adenosine(64)-2'-O-ribosylphosphate transferase activity"/>
    <property type="evidence" value="ECO:0007669"/>
    <property type="project" value="InterPro"/>
</dbReference>
<feature type="region of interest" description="Disordered" evidence="1">
    <location>
        <begin position="559"/>
        <end position="578"/>
    </location>
</feature>
<organism evidence="5 6">
    <name type="scientific">Byssothecium circinans</name>
    <dbReference type="NCBI Taxonomy" id="147558"/>
    <lineage>
        <taxon>Eukaryota</taxon>
        <taxon>Fungi</taxon>
        <taxon>Dikarya</taxon>
        <taxon>Ascomycota</taxon>
        <taxon>Pezizomycotina</taxon>
        <taxon>Dothideomycetes</taxon>
        <taxon>Pleosporomycetidae</taxon>
        <taxon>Pleosporales</taxon>
        <taxon>Massarineae</taxon>
        <taxon>Massarinaceae</taxon>
        <taxon>Byssothecium</taxon>
    </lineage>
</organism>
<protein>
    <recommendedName>
        <fullName evidence="7">Initiator tRNA phosphoribosyl transferase</fullName>
    </recommendedName>
</protein>
<proteinExistence type="predicted"/>
<accession>A0A6A5T918</accession>
<dbReference type="AlphaFoldDB" id="A0A6A5T918"/>